<evidence type="ECO:0000313" key="9">
    <source>
        <dbReference type="EMBL" id="MPC17494.1"/>
    </source>
</evidence>
<protein>
    <recommendedName>
        <fullName evidence="6">Anoctamin</fullName>
    </recommendedName>
</protein>
<dbReference type="GO" id="GO:0005886">
    <property type="term" value="C:plasma membrane"/>
    <property type="evidence" value="ECO:0007669"/>
    <property type="project" value="TreeGrafter"/>
</dbReference>
<feature type="region of interest" description="Disordered" evidence="7">
    <location>
        <begin position="1"/>
        <end position="23"/>
    </location>
</feature>
<accession>A0A5B7D884</accession>
<evidence type="ECO:0000256" key="4">
    <source>
        <dbReference type="ARBA" id="ARBA00022989"/>
    </source>
</evidence>
<organism evidence="9 10">
    <name type="scientific">Portunus trituberculatus</name>
    <name type="common">Swimming crab</name>
    <name type="synonym">Neptunus trituberculatus</name>
    <dbReference type="NCBI Taxonomy" id="210409"/>
    <lineage>
        <taxon>Eukaryota</taxon>
        <taxon>Metazoa</taxon>
        <taxon>Ecdysozoa</taxon>
        <taxon>Arthropoda</taxon>
        <taxon>Crustacea</taxon>
        <taxon>Multicrustacea</taxon>
        <taxon>Malacostraca</taxon>
        <taxon>Eumalacostraca</taxon>
        <taxon>Eucarida</taxon>
        <taxon>Decapoda</taxon>
        <taxon>Pleocyemata</taxon>
        <taxon>Brachyura</taxon>
        <taxon>Eubrachyura</taxon>
        <taxon>Portunoidea</taxon>
        <taxon>Portunidae</taxon>
        <taxon>Portuninae</taxon>
        <taxon>Portunus</taxon>
    </lineage>
</organism>
<evidence type="ECO:0000313" key="10">
    <source>
        <dbReference type="Proteomes" id="UP000324222"/>
    </source>
</evidence>
<dbReference type="Pfam" id="PF04547">
    <property type="entry name" value="Anoctamin"/>
    <property type="match status" value="1"/>
</dbReference>
<keyword evidence="3 6" id="KW-0812">Transmembrane</keyword>
<dbReference type="AlphaFoldDB" id="A0A5B7D884"/>
<dbReference type="InterPro" id="IPR007632">
    <property type="entry name" value="Anoctamin"/>
</dbReference>
<keyword evidence="5 6" id="KW-0472">Membrane</keyword>
<comment type="subcellular location">
    <subcellularLocation>
        <location evidence="1 6">Membrane</location>
        <topology evidence="1 6">Multi-pass membrane protein</topology>
    </subcellularLocation>
</comment>
<gene>
    <name evidence="9" type="primary">ANO5</name>
    <name evidence="9" type="ORF">E2C01_010353</name>
</gene>
<dbReference type="OrthoDB" id="296386at2759"/>
<feature type="compositionally biased region" description="Polar residues" evidence="7">
    <location>
        <begin position="277"/>
        <end position="294"/>
    </location>
</feature>
<feature type="transmembrane region" description="Helical" evidence="6">
    <location>
        <begin position="156"/>
        <end position="177"/>
    </location>
</feature>
<comment type="caution">
    <text evidence="9">The sequence shown here is derived from an EMBL/GenBank/DDBJ whole genome shotgun (WGS) entry which is preliminary data.</text>
</comment>
<dbReference type="Proteomes" id="UP000324222">
    <property type="component" value="Unassembled WGS sequence"/>
</dbReference>
<dbReference type="InterPro" id="IPR049452">
    <property type="entry name" value="Anoctamin_TM"/>
</dbReference>
<evidence type="ECO:0000256" key="7">
    <source>
        <dbReference type="SAM" id="MobiDB-lite"/>
    </source>
</evidence>
<dbReference type="GO" id="GO:0005254">
    <property type="term" value="F:chloride channel activity"/>
    <property type="evidence" value="ECO:0007669"/>
    <property type="project" value="TreeGrafter"/>
</dbReference>
<proteinExistence type="inferred from homology"/>
<dbReference type="PANTHER" id="PTHR12308:SF84">
    <property type="entry name" value="ANOCTAMIN"/>
    <property type="match status" value="1"/>
</dbReference>
<evidence type="ECO:0000256" key="5">
    <source>
        <dbReference type="ARBA" id="ARBA00023136"/>
    </source>
</evidence>
<feature type="region of interest" description="Disordered" evidence="7">
    <location>
        <begin position="260"/>
        <end position="295"/>
    </location>
</feature>
<comment type="caution">
    <text evidence="6">Lacks conserved residue(s) required for the propagation of feature annotation.</text>
</comment>
<dbReference type="EMBL" id="VSRR010000594">
    <property type="protein sequence ID" value="MPC17494.1"/>
    <property type="molecule type" value="Genomic_DNA"/>
</dbReference>
<dbReference type="PANTHER" id="PTHR12308">
    <property type="entry name" value="ANOCTAMIN"/>
    <property type="match status" value="1"/>
</dbReference>
<name>A0A5B7D884_PORTR</name>
<sequence>MAPRRLISGENKESSGSASICEPQPSACGFTGIASKLFMDSDSSSDDLPPPPHPSSLLFYIIHHQSSLMAVVISYTSDFIPRLVYMYGYSPKHNLVGYIKNTLSVFNTSEYKENMGPEKRDGWPAVCHYRAYRNGPDDENPYDINQQFWHVFTARLAFILIFEHVVFLLTGAVAMAIPDIPVEVRNQMKREKKFKQESQNGRRGVIPNLQVQIPAVEKETLFENEMRKIRQERQERQVLTPDEDHLNLDLGEGLRTTCNSRAASPLMPTHKSREMHSSSCCKETSPDAPSTEMSDSAVGVWRNCLSDALRQGNPQHHN</sequence>
<comment type="similarity">
    <text evidence="2 6">Belongs to the anoctamin family.</text>
</comment>
<evidence type="ECO:0000256" key="6">
    <source>
        <dbReference type="RuleBase" id="RU280814"/>
    </source>
</evidence>
<evidence type="ECO:0000256" key="2">
    <source>
        <dbReference type="ARBA" id="ARBA00009671"/>
    </source>
</evidence>
<reference evidence="9 10" key="1">
    <citation type="submission" date="2019-05" db="EMBL/GenBank/DDBJ databases">
        <title>Another draft genome of Portunus trituberculatus and its Hox gene families provides insights of decapod evolution.</title>
        <authorList>
            <person name="Jeong J.-H."/>
            <person name="Song I."/>
            <person name="Kim S."/>
            <person name="Choi T."/>
            <person name="Kim D."/>
            <person name="Ryu S."/>
            <person name="Kim W."/>
        </authorList>
    </citation>
    <scope>NUCLEOTIDE SEQUENCE [LARGE SCALE GENOMIC DNA]</scope>
    <source>
        <tissue evidence="9">Muscle</tissue>
    </source>
</reference>
<evidence type="ECO:0000256" key="1">
    <source>
        <dbReference type="ARBA" id="ARBA00004141"/>
    </source>
</evidence>
<feature type="domain" description="Anoctamin transmembrane" evidence="8">
    <location>
        <begin position="69"/>
        <end position="191"/>
    </location>
</feature>
<evidence type="ECO:0000256" key="3">
    <source>
        <dbReference type="ARBA" id="ARBA00022692"/>
    </source>
</evidence>
<keyword evidence="4 6" id="KW-1133">Transmembrane helix</keyword>
<keyword evidence="10" id="KW-1185">Reference proteome</keyword>
<evidence type="ECO:0000259" key="8">
    <source>
        <dbReference type="Pfam" id="PF04547"/>
    </source>
</evidence>